<evidence type="ECO:0000313" key="1">
    <source>
        <dbReference type="EMBL" id="PKK89332.1"/>
    </source>
</evidence>
<evidence type="ECO:0000313" key="2">
    <source>
        <dbReference type="Proteomes" id="UP000233256"/>
    </source>
</evidence>
<reference evidence="1 2" key="1">
    <citation type="journal article" date="2017" name="ISME J.">
        <title>Potential for microbial H2 and metal transformations associated with novel bacteria and archaea in deep terrestrial subsurface sediments.</title>
        <authorList>
            <person name="Hernsdorf A.W."/>
            <person name="Amano Y."/>
            <person name="Miyakawa K."/>
            <person name="Ise K."/>
            <person name="Suzuki Y."/>
            <person name="Anantharaman K."/>
            <person name="Probst A."/>
            <person name="Burstein D."/>
            <person name="Thomas B.C."/>
            <person name="Banfield J.F."/>
        </authorList>
    </citation>
    <scope>NUCLEOTIDE SEQUENCE [LARGE SCALE GENOMIC DNA]</scope>
    <source>
        <strain evidence="1">HGW-Wallbacteria-1</strain>
    </source>
</reference>
<protein>
    <submittedName>
        <fullName evidence="1">Uncharacterized protein</fullName>
    </submittedName>
</protein>
<gene>
    <name evidence="1" type="ORF">CVV64_14810</name>
</gene>
<comment type="caution">
    <text evidence="1">The sequence shown here is derived from an EMBL/GenBank/DDBJ whole genome shotgun (WGS) entry which is preliminary data.</text>
</comment>
<dbReference type="Proteomes" id="UP000233256">
    <property type="component" value="Unassembled WGS sequence"/>
</dbReference>
<dbReference type="EMBL" id="PGXC01000020">
    <property type="protein sequence ID" value="PKK89332.1"/>
    <property type="molecule type" value="Genomic_DNA"/>
</dbReference>
<sequence length="212" mass="23420">MSGKNIENHWNEAAMKIKKSIPSPDRGFTVQESRLDESRCFEGVIALPMEDMQAGTEYLVNIDARRIITKAMPPRCDALPDAKTNKALQPLCSFNHYLLGKPFVIHELIGAVGPLGYLCITGGNVELDPSADSLGHIEAGLKIFFDPGAESMTFLGTQRYEDLLHREVLSDDLVSNVRKGVSILKTHFRDGSIKELVKFAPPALTSRPSVQR</sequence>
<accession>A0A2N1PM27</accession>
<proteinExistence type="predicted"/>
<organism evidence="1 2">
    <name type="scientific">Candidatus Wallbacteria bacterium HGW-Wallbacteria-1</name>
    <dbReference type="NCBI Taxonomy" id="2013854"/>
    <lineage>
        <taxon>Bacteria</taxon>
        <taxon>Candidatus Walliibacteriota</taxon>
    </lineage>
</organism>
<dbReference type="AlphaFoldDB" id="A0A2N1PM27"/>
<name>A0A2N1PM27_9BACT</name>